<evidence type="ECO:0000256" key="10">
    <source>
        <dbReference type="ARBA" id="ARBA00023299"/>
    </source>
</evidence>
<evidence type="ECO:0000256" key="4">
    <source>
        <dbReference type="ARBA" id="ARBA00012640"/>
    </source>
</evidence>
<evidence type="ECO:0000256" key="8">
    <source>
        <dbReference type="ARBA" id="ARBA00022801"/>
    </source>
</evidence>
<evidence type="ECO:0000256" key="3">
    <source>
        <dbReference type="ARBA" id="ARBA00009184"/>
    </source>
</evidence>
<dbReference type="FunFam" id="3.40.50.1000:FF:000077">
    <property type="entry name" value="Phosphoserine phosphatase, chloroplastic"/>
    <property type="match status" value="1"/>
</dbReference>
<evidence type="ECO:0000256" key="15">
    <source>
        <dbReference type="PIRSR" id="PIRSR604469-1"/>
    </source>
</evidence>
<dbReference type="NCBIfam" id="TIGR01488">
    <property type="entry name" value="HAD-SF-IB"/>
    <property type="match status" value="1"/>
</dbReference>
<keyword evidence="8" id="KW-0378">Hydrolase</keyword>
<protein>
    <recommendedName>
        <fullName evidence="5">Phosphoserine phosphatase</fullName>
        <ecNumber evidence="4">3.1.3.3</ecNumber>
    </recommendedName>
    <alternativeName>
        <fullName evidence="11">O-phosphoserine phosphohydrolase</fullName>
    </alternativeName>
</protein>
<dbReference type="GO" id="GO:0000287">
    <property type="term" value="F:magnesium ion binding"/>
    <property type="evidence" value="ECO:0007669"/>
    <property type="project" value="TreeGrafter"/>
</dbReference>
<keyword evidence="17" id="KW-1185">Reference proteome</keyword>
<keyword evidence="6" id="KW-0028">Amino-acid biosynthesis</keyword>
<dbReference type="GO" id="GO:0005737">
    <property type="term" value="C:cytoplasm"/>
    <property type="evidence" value="ECO:0007669"/>
    <property type="project" value="TreeGrafter"/>
</dbReference>
<dbReference type="Pfam" id="PF00702">
    <property type="entry name" value="Hydrolase"/>
    <property type="match status" value="1"/>
</dbReference>
<dbReference type="Proteomes" id="UP000823561">
    <property type="component" value="Chromosome 15"/>
</dbReference>
<feature type="active site" description="Proton donor" evidence="15">
    <location>
        <position position="61"/>
    </location>
</feature>
<feature type="active site" description="Nucleophile" evidence="15">
    <location>
        <position position="59"/>
    </location>
</feature>
<name>A0AAV6G7A0_9TELE</name>
<dbReference type="GO" id="GO:0036424">
    <property type="term" value="F:L-phosphoserine phosphatase activity"/>
    <property type="evidence" value="ECO:0007669"/>
    <property type="project" value="InterPro"/>
</dbReference>
<evidence type="ECO:0000256" key="2">
    <source>
        <dbReference type="ARBA" id="ARBA00005135"/>
    </source>
</evidence>
<evidence type="ECO:0000256" key="14">
    <source>
        <dbReference type="ARBA" id="ARBA00049173"/>
    </source>
</evidence>
<dbReference type="GO" id="GO:0006564">
    <property type="term" value="P:L-serine biosynthetic process"/>
    <property type="evidence" value="ECO:0007669"/>
    <property type="project" value="UniProtKB-KW"/>
</dbReference>
<comment type="similarity">
    <text evidence="3">Belongs to the HAD-like hydrolase superfamily. SerB family.</text>
</comment>
<dbReference type="CDD" id="cd04309">
    <property type="entry name" value="HAD_PSP_eu"/>
    <property type="match status" value="1"/>
</dbReference>
<dbReference type="FunFam" id="1.10.150.210:FF:000002">
    <property type="entry name" value="Phosphoserine phosphatase"/>
    <property type="match status" value="1"/>
</dbReference>
<evidence type="ECO:0000256" key="5">
    <source>
        <dbReference type="ARBA" id="ARBA00015196"/>
    </source>
</evidence>
<keyword evidence="7" id="KW-0479">Metal-binding</keyword>
<proteinExistence type="inferred from homology"/>
<evidence type="ECO:0000313" key="16">
    <source>
        <dbReference type="EMBL" id="KAG5269352.1"/>
    </source>
</evidence>
<dbReference type="AlphaFoldDB" id="A0AAV6G7A0"/>
<comment type="function">
    <text evidence="12">Catalyzes the last irreversible step in the biosynthesis of L-serine from carbohydrates, the dephosphorylation of O-phospho-L-serine to L-serine. L-serine can then be used in protein synthesis, to produce other amino acids, in nucleotide metabolism or in glutathione synthesis, or can be racemized to D-serine, a neuromodulator. May also act on O-phospho-D-serine.</text>
</comment>
<evidence type="ECO:0000256" key="9">
    <source>
        <dbReference type="ARBA" id="ARBA00022842"/>
    </source>
</evidence>
<comment type="catalytic activity">
    <reaction evidence="13">
        <text>O-phospho-D-serine + H2O = D-serine + phosphate</text>
        <dbReference type="Rhea" id="RHEA:24873"/>
        <dbReference type="ChEBI" id="CHEBI:15377"/>
        <dbReference type="ChEBI" id="CHEBI:35247"/>
        <dbReference type="ChEBI" id="CHEBI:43474"/>
        <dbReference type="ChEBI" id="CHEBI:58680"/>
        <dbReference type="EC" id="3.1.3.3"/>
    </reaction>
    <physiologicalReaction direction="left-to-right" evidence="13">
        <dbReference type="Rhea" id="RHEA:24874"/>
    </physiologicalReaction>
</comment>
<dbReference type="Gene3D" id="1.10.150.210">
    <property type="entry name" value="Phosphoserine phosphatase, domain 2"/>
    <property type="match status" value="1"/>
</dbReference>
<evidence type="ECO:0000256" key="12">
    <source>
        <dbReference type="ARBA" id="ARBA00045329"/>
    </source>
</evidence>
<comment type="cofactor">
    <cofactor evidence="1">
        <name>Mg(2+)</name>
        <dbReference type="ChEBI" id="CHEBI:18420"/>
    </cofactor>
</comment>
<gene>
    <name evidence="16" type="ORF">AALO_G00201050</name>
</gene>
<comment type="catalytic activity">
    <reaction evidence="14">
        <text>O-phospho-L-serine + H2O = L-serine + phosphate</text>
        <dbReference type="Rhea" id="RHEA:21208"/>
        <dbReference type="ChEBI" id="CHEBI:15377"/>
        <dbReference type="ChEBI" id="CHEBI:33384"/>
        <dbReference type="ChEBI" id="CHEBI:43474"/>
        <dbReference type="ChEBI" id="CHEBI:57524"/>
        <dbReference type="EC" id="3.1.3.3"/>
    </reaction>
    <physiologicalReaction direction="left-to-right" evidence="14">
        <dbReference type="Rhea" id="RHEA:21209"/>
    </physiologicalReaction>
</comment>
<dbReference type="SUPFAM" id="SSF56784">
    <property type="entry name" value="HAD-like"/>
    <property type="match status" value="1"/>
</dbReference>
<sequence>MLHFDSLRLSYSKDLTKLTNAVPVASFTTLYPANILCTTMATLEQTKETFRRADAVCFDVDSTVIREEGIDELAKFCGVGDAVREMTCNAMGGSVTFKKALTDRLSIIKCSREQVNKLITDHPPQLTPGIKELVDRLHERNVKVFLISGGFRCIVEHVASQLSIPHDNVYANRLKFYFNGEFAGFDETQPTAESGGKGRVISMLKEKYGFEKVVMIGDGATDLEACPPASAFIGFGGNVVRPQVKERSLWYVTSFGELLKELEMI</sequence>
<dbReference type="InterPro" id="IPR023214">
    <property type="entry name" value="HAD_sf"/>
</dbReference>
<dbReference type="PANTHER" id="PTHR43344:SF2">
    <property type="entry name" value="PHOSPHOSERINE PHOSPHATASE"/>
    <property type="match status" value="1"/>
</dbReference>
<evidence type="ECO:0000256" key="7">
    <source>
        <dbReference type="ARBA" id="ARBA00022723"/>
    </source>
</evidence>
<dbReference type="InterPro" id="IPR004469">
    <property type="entry name" value="PSP"/>
</dbReference>
<accession>A0AAV6G7A0</accession>
<comment type="pathway">
    <text evidence="2">Amino-acid biosynthesis; L-serine biosynthesis; L-serine from 3-phospho-D-glycerate: step 3/3.</text>
</comment>
<evidence type="ECO:0000256" key="11">
    <source>
        <dbReference type="ARBA" id="ARBA00031693"/>
    </source>
</evidence>
<dbReference type="NCBIfam" id="TIGR00338">
    <property type="entry name" value="serB"/>
    <property type="match status" value="1"/>
</dbReference>
<keyword evidence="10" id="KW-0718">Serine biosynthesis</keyword>
<reference evidence="16" key="1">
    <citation type="submission" date="2020-10" db="EMBL/GenBank/DDBJ databases">
        <title>Chromosome-scale genome assembly of the Allis shad, Alosa alosa.</title>
        <authorList>
            <person name="Margot Z."/>
            <person name="Christophe K."/>
            <person name="Cabau C."/>
            <person name="Louis A."/>
            <person name="Berthelot C."/>
            <person name="Parey E."/>
            <person name="Roest Crollius H."/>
            <person name="Montfort J."/>
            <person name="Robinson-Rechavi M."/>
            <person name="Bucao C."/>
            <person name="Bouchez O."/>
            <person name="Gislard M."/>
            <person name="Lluch J."/>
            <person name="Milhes M."/>
            <person name="Lampietro C."/>
            <person name="Lopez Roques C."/>
            <person name="Donnadieu C."/>
            <person name="Braasch I."/>
            <person name="Desvignes T."/>
            <person name="Postlethwait J."/>
            <person name="Bobe J."/>
            <person name="Guiguen Y."/>
        </authorList>
    </citation>
    <scope>NUCLEOTIDE SEQUENCE</scope>
    <source>
        <strain evidence="16">M-15738</strain>
        <tissue evidence="16">Blood</tissue>
    </source>
</reference>
<dbReference type="InterPro" id="IPR050582">
    <property type="entry name" value="HAD-like_SerB"/>
</dbReference>
<dbReference type="EMBL" id="JADWDJ010000015">
    <property type="protein sequence ID" value="KAG5269352.1"/>
    <property type="molecule type" value="Genomic_DNA"/>
</dbReference>
<dbReference type="InterPro" id="IPR036412">
    <property type="entry name" value="HAD-like_sf"/>
</dbReference>
<evidence type="ECO:0000313" key="17">
    <source>
        <dbReference type="Proteomes" id="UP000823561"/>
    </source>
</evidence>
<organism evidence="16 17">
    <name type="scientific">Alosa alosa</name>
    <name type="common">allis shad</name>
    <dbReference type="NCBI Taxonomy" id="278164"/>
    <lineage>
        <taxon>Eukaryota</taxon>
        <taxon>Metazoa</taxon>
        <taxon>Chordata</taxon>
        <taxon>Craniata</taxon>
        <taxon>Vertebrata</taxon>
        <taxon>Euteleostomi</taxon>
        <taxon>Actinopterygii</taxon>
        <taxon>Neopterygii</taxon>
        <taxon>Teleostei</taxon>
        <taxon>Clupei</taxon>
        <taxon>Clupeiformes</taxon>
        <taxon>Clupeoidei</taxon>
        <taxon>Clupeidae</taxon>
        <taxon>Alosa</taxon>
    </lineage>
</organism>
<keyword evidence="9" id="KW-0460">Magnesium</keyword>
<evidence type="ECO:0000256" key="1">
    <source>
        <dbReference type="ARBA" id="ARBA00001946"/>
    </source>
</evidence>
<evidence type="ECO:0000256" key="13">
    <source>
        <dbReference type="ARBA" id="ARBA00047405"/>
    </source>
</evidence>
<dbReference type="EC" id="3.1.3.3" evidence="4"/>
<dbReference type="PANTHER" id="PTHR43344">
    <property type="entry name" value="PHOSPHOSERINE PHOSPHATASE"/>
    <property type="match status" value="1"/>
</dbReference>
<evidence type="ECO:0000256" key="6">
    <source>
        <dbReference type="ARBA" id="ARBA00022605"/>
    </source>
</evidence>
<dbReference type="Gene3D" id="3.40.50.1000">
    <property type="entry name" value="HAD superfamily/HAD-like"/>
    <property type="match status" value="1"/>
</dbReference>
<comment type="caution">
    <text evidence="16">The sequence shown here is derived from an EMBL/GenBank/DDBJ whole genome shotgun (WGS) entry which is preliminary data.</text>
</comment>